<dbReference type="SUPFAM" id="SSF52374">
    <property type="entry name" value="Nucleotidylyl transferase"/>
    <property type="match status" value="1"/>
</dbReference>
<dbReference type="GO" id="GO:0009791">
    <property type="term" value="P:post-embryonic development"/>
    <property type="evidence" value="ECO:0007669"/>
    <property type="project" value="UniProtKB-ARBA"/>
</dbReference>
<evidence type="ECO:0000256" key="3">
    <source>
        <dbReference type="ARBA" id="ARBA00022598"/>
    </source>
</evidence>
<dbReference type="PRINTS" id="PR00984">
    <property type="entry name" value="TRNASYNTHILE"/>
</dbReference>
<keyword evidence="7 10" id="KW-0030">Aminoacyl-tRNA synthetase</keyword>
<dbReference type="Pfam" id="PF00133">
    <property type="entry name" value="tRNA-synt_1"/>
    <property type="match status" value="1"/>
</dbReference>
<evidence type="ECO:0000256" key="1">
    <source>
        <dbReference type="ARBA" id="ARBA00005594"/>
    </source>
</evidence>
<keyword evidence="5 10" id="KW-0067">ATP-binding</keyword>
<keyword evidence="3 10" id="KW-0436">Ligase</keyword>
<dbReference type="InterPro" id="IPR002301">
    <property type="entry name" value="Ile-tRNA-ligase"/>
</dbReference>
<dbReference type="HAMAP" id="MF_02003">
    <property type="entry name" value="Ile_tRNA_synth_type2"/>
    <property type="match status" value="1"/>
</dbReference>
<evidence type="ECO:0000256" key="7">
    <source>
        <dbReference type="ARBA" id="ARBA00023146"/>
    </source>
</evidence>
<dbReference type="GO" id="GO:0004822">
    <property type="term" value="F:isoleucine-tRNA ligase activity"/>
    <property type="evidence" value="ECO:0007669"/>
    <property type="project" value="UniProtKB-EC"/>
</dbReference>
<proteinExistence type="inferred from homology"/>
<evidence type="ECO:0000256" key="6">
    <source>
        <dbReference type="ARBA" id="ARBA00022917"/>
    </source>
</evidence>
<sequence length="1182" mass="134932">MDEVCEGKDFSFPSQELKILQLWDEIKAFETQLEKTKDFPEYIFYDGPPFATGLPHYGHILAGTIKDIVTRYQSMTGHHVTRRFGWDCHGLPVEHEIDLKLGIKSREDVLKMGIDKYNEECRSIVSRYVEEWEKTVVRVGRWIDFRNDYKTMDLKFMESVWWVFGQLYQKGLVYRGFKVMPYSTGCKTALSNFEANSNYKEVPDPEIMVSFPLVDDEEGASLVAWTTTPWTLPSNLALCVNKNFVYVKVRNKFNGKVYVVAESRLSELPVEKAKKGFPNGAVNNSENTNPKTKSSGGKGKDLPTYEVLEKFSGDSLVGKKYIPLFDYFKDFSEVAFRVVADDYVTADSGTGIVHSAPAFGEDDYRICLENHIISKGENLVVAVDDDGCFTERITDFRGHYVKDADKDIIQAVKEKGRLVKSGSFTHSYPFCWRSDTPLIYRAVPSWFVAVEKIKDQLLENNKLTYWVPDFVKEKRFHNWLENARDWAVSRSRFWGTPLPIWISEDGEEIVVIDSIDKLEKLSGFKVTDLHRHKIDHITIPSTRGSEYGVLRRVEDVFDCWFESGSMPYAYIHYPFENVELFENNFPGHFVAEGLDQTRGWFYTLMVLATALFGKPAFRNLICNGLVLAEDGKKMSKRLKNYPPPGEVIDDYGADALRLYIINSPVVRAEPLRFKKDGVYGVVKDVFLPWYNAYRFLVQNAKRLEVEGLAPFAPIDQNNLQNSSNVLDQWINSATQSLVHFVREEMGAYRLYTVVPELLKFLDNLTNIYVRFNRKRLKGRTDEADCRVALSTLYHVLLTSCKAMAPFTPFFTENLYQNMRKVCNESEESIHYCSFPEVEGEGGERIEKSVSWMMTIIDLARNIRERHNKPLKTPLREMVVVHPDADFLDDIAGKLKEYVLEELNIKSLVPCNDTLKYASLRAEPDFSLLGKRLGKSMGPVAKEVKAMTTEDILAFEKAGEITVANFSLKLSDIKISRGFKRPDNISEQDMDAAGDGDVLVVLDLRQDESLFEAGVAREVVNRIQKLRKKAGLEPTDIVEVFFESLDKDKSIAQQILKSREANIRDALGSPLLPSTLMPPDAVILSEEKFYGISNLSFTIRLARPSLVFVRDTIISLYAGNSKFAQGLQTYLLMRDHWNLKSEFQLGNGKITVNCIENQPPVDVVLREHVYLSVGDYFLGTKAS</sequence>
<evidence type="ECO:0000256" key="4">
    <source>
        <dbReference type="ARBA" id="ARBA00022741"/>
    </source>
</evidence>
<keyword evidence="15" id="KW-1185">Reference proteome</keyword>
<feature type="domain" description="Aminoacyl-tRNA synthetase class Ia" evidence="12">
    <location>
        <begin position="18"/>
        <end position="669"/>
    </location>
</feature>
<comment type="catalytic activity">
    <reaction evidence="9">
        <text>tRNA(Ile) + L-isoleucine + ATP = L-isoleucyl-tRNA(Ile) + AMP + diphosphate</text>
        <dbReference type="Rhea" id="RHEA:11060"/>
        <dbReference type="Rhea" id="RHEA-COMP:9666"/>
        <dbReference type="Rhea" id="RHEA-COMP:9695"/>
        <dbReference type="ChEBI" id="CHEBI:30616"/>
        <dbReference type="ChEBI" id="CHEBI:33019"/>
        <dbReference type="ChEBI" id="CHEBI:58045"/>
        <dbReference type="ChEBI" id="CHEBI:78442"/>
        <dbReference type="ChEBI" id="CHEBI:78528"/>
        <dbReference type="ChEBI" id="CHEBI:456215"/>
        <dbReference type="EC" id="6.1.1.5"/>
    </reaction>
</comment>
<reference evidence="14 15" key="1">
    <citation type="submission" date="2024-11" db="EMBL/GenBank/DDBJ databases">
        <title>A near-complete genome assembly of Cinchona calisaya.</title>
        <authorList>
            <person name="Lian D.C."/>
            <person name="Zhao X.W."/>
            <person name="Wei L."/>
        </authorList>
    </citation>
    <scope>NUCLEOTIDE SEQUENCE [LARGE SCALE GENOMIC DNA]</scope>
    <source>
        <tissue evidence="14">Nenye</tissue>
    </source>
</reference>
<dbReference type="InterPro" id="IPR023586">
    <property type="entry name" value="Ile-tRNA-ligase_type2"/>
</dbReference>
<evidence type="ECO:0000256" key="2">
    <source>
        <dbReference type="ARBA" id="ARBA00013165"/>
    </source>
</evidence>
<dbReference type="CDD" id="cd00818">
    <property type="entry name" value="IleRS_core"/>
    <property type="match status" value="1"/>
</dbReference>
<dbReference type="AlphaFoldDB" id="A0ABD2Z2W5"/>
<dbReference type="Gene3D" id="3.40.50.620">
    <property type="entry name" value="HUPs"/>
    <property type="match status" value="2"/>
</dbReference>
<dbReference type="GO" id="GO:0005524">
    <property type="term" value="F:ATP binding"/>
    <property type="evidence" value="ECO:0007669"/>
    <property type="project" value="UniProtKB-KW"/>
</dbReference>
<dbReference type="InterPro" id="IPR014729">
    <property type="entry name" value="Rossmann-like_a/b/a_fold"/>
</dbReference>
<keyword evidence="4 10" id="KW-0547">Nucleotide-binding</keyword>
<name>A0ABD2Z2W5_9GENT</name>
<organism evidence="14 15">
    <name type="scientific">Cinchona calisaya</name>
    <dbReference type="NCBI Taxonomy" id="153742"/>
    <lineage>
        <taxon>Eukaryota</taxon>
        <taxon>Viridiplantae</taxon>
        <taxon>Streptophyta</taxon>
        <taxon>Embryophyta</taxon>
        <taxon>Tracheophyta</taxon>
        <taxon>Spermatophyta</taxon>
        <taxon>Magnoliopsida</taxon>
        <taxon>eudicotyledons</taxon>
        <taxon>Gunneridae</taxon>
        <taxon>Pentapetalae</taxon>
        <taxon>asterids</taxon>
        <taxon>lamiids</taxon>
        <taxon>Gentianales</taxon>
        <taxon>Rubiaceae</taxon>
        <taxon>Cinchonoideae</taxon>
        <taxon>Cinchoneae</taxon>
        <taxon>Cinchona</taxon>
    </lineage>
</organism>
<dbReference type="InterPro" id="IPR009080">
    <property type="entry name" value="tRNAsynth_Ia_anticodon-bd"/>
</dbReference>
<dbReference type="InterPro" id="IPR002300">
    <property type="entry name" value="aa-tRNA-synth_Ia"/>
</dbReference>
<dbReference type="FunFam" id="1.10.730.10:FF:000025">
    <property type="entry name" value="Isoleucine--tRNA ligase cytoplasmic"/>
    <property type="match status" value="1"/>
</dbReference>
<comment type="similarity">
    <text evidence="1 10">Belongs to the class-I aminoacyl-tRNA synthetase family.</text>
</comment>
<evidence type="ECO:0000256" key="11">
    <source>
        <dbReference type="SAM" id="MobiDB-lite"/>
    </source>
</evidence>
<dbReference type="InterPro" id="IPR013155">
    <property type="entry name" value="M/V/L/I-tRNA-synth_anticd-bd"/>
</dbReference>
<dbReference type="Pfam" id="PF08264">
    <property type="entry name" value="Anticodon_1"/>
    <property type="match status" value="1"/>
</dbReference>
<evidence type="ECO:0000256" key="9">
    <source>
        <dbReference type="ARBA" id="ARBA00048359"/>
    </source>
</evidence>
<dbReference type="InterPro" id="IPR001412">
    <property type="entry name" value="aa-tRNA-synth_I_CS"/>
</dbReference>
<comment type="caution">
    <text evidence="14">The sequence shown here is derived from an EMBL/GenBank/DDBJ whole genome shotgun (WGS) entry which is preliminary data.</text>
</comment>
<dbReference type="PROSITE" id="PS00178">
    <property type="entry name" value="AA_TRNA_LIGASE_I"/>
    <property type="match status" value="1"/>
</dbReference>
<dbReference type="FunFam" id="3.40.50.620:FF:000023">
    <property type="entry name" value="Isoleucyl-tRNA synthetase,cytoplasmic"/>
    <property type="match status" value="1"/>
</dbReference>
<dbReference type="GO" id="GO:0006412">
    <property type="term" value="P:translation"/>
    <property type="evidence" value="ECO:0007669"/>
    <property type="project" value="UniProtKB-KW"/>
</dbReference>
<feature type="domain" description="Methionyl/Valyl/Leucyl/Isoleucyl-tRNA synthetase anticodon-binding" evidence="13">
    <location>
        <begin position="727"/>
        <end position="876"/>
    </location>
</feature>
<evidence type="ECO:0000259" key="13">
    <source>
        <dbReference type="Pfam" id="PF08264"/>
    </source>
</evidence>
<dbReference type="InterPro" id="IPR009008">
    <property type="entry name" value="Val/Leu/Ile-tRNA-synth_edit"/>
</dbReference>
<dbReference type="Pfam" id="PF19302">
    <property type="entry name" value="DUF5915"/>
    <property type="match status" value="1"/>
</dbReference>
<dbReference type="SUPFAM" id="SSF50677">
    <property type="entry name" value="ValRS/IleRS/LeuRS editing domain"/>
    <property type="match status" value="1"/>
</dbReference>
<dbReference type="Gene3D" id="1.10.730.10">
    <property type="entry name" value="Isoleucyl-tRNA Synthetase, Domain 1"/>
    <property type="match status" value="1"/>
</dbReference>
<evidence type="ECO:0000256" key="8">
    <source>
        <dbReference type="ARBA" id="ARBA00032665"/>
    </source>
</evidence>
<evidence type="ECO:0000313" key="14">
    <source>
        <dbReference type="EMBL" id="KAL3512685.1"/>
    </source>
</evidence>
<dbReference type="NCBIfam" id="TIGR00392">
    <property type="entry name" value="ileS"/>
    <property type="match status" value="1"/>
</dbReference>
<dbReference type="InterPro" id="IPR033709">
    <property type="entry name" value="Anticodon_Ile_ABEc"/>
</dbReference>
<dbReference type="EMBL" id="JBJUIK010000011">
    <property type="protein sequence ID" value="KAL3512685.1"/>
    <property type="molecule type" value="Genomic_DNA"/>
</dbReference>
<evidence type="ECO:0000313" key="15">
    <source>
        <dbReference type="Proteomes" id="UP001630127"/>
    </source>
</evidence>
<feature type="region of interest" description="Disordered" evidence="11">
    <location>
        <begin position="276"/>
        <end position="300"/>
    </location>
</feature>
<protein>
    <recommendedName>
        <fullName evidence="2">isoleucine--tRNA ligase</fullName>
        <ecNumber evidence="2">6.1.1.5</ecNumber>
    </recommendedName>
    <alternativeName>
        <fullName evidence="8">Isoleucyl-tRNA synthetase</fullName>
    </alternativeName>
</protein>
<dbReference type="CDD" id="cd07961">
    <property type="entry name" value="Anticodon_Ia_Ile_ABEc"/>
    <property type="match status" value="1"/>
</dbReference>
<dbReference type="EC" id="6.1.1.5" evidence="2"/>
<dbReference type="PANTHER" id="PTHR42780">
    <property type="entry name" value="SOLEUCYL-TRNA SYNTHETASE"/>
    <property type="match status" value="1"/>
</dbReference>
<evidence type="ECO:0000256" key="10">
    <source>
        <dbReference type="RuleBase" id="RU363035"/>
    </source>
</evidence>
<evidence type="ECO:0000256" key="5">
    <source>
        <dbReference type="ARBA" id="ARBA00022840"/>
    </source>
</evidence>
<accession>A0ABD2Z2W5</accession>
<dbReference type="Proteomes" id="UP001630127">
    <property type="component" value="Unassembled WGS sequence"/>
</dbReference>
<dbReference type="GO" id="GO:0048608">
    <property type="term" value="P:reproductive structure development"/>
    <property type="evidence" value="ECO:0007669"/>
    <property type="project" value="UniProtKB-ARBA"/>
</dbReference>
<gene>
    <name evidence="14" type="ORF">ACH5RR_025402</name>
</gene>
<dbReference type="SUPFAM" id="SSF47323">
    <property type="entry name" value="Anticodon-binding domain of a subclass of class I aminoacyl-tRNA synthetases"/>
    <property type="match status" value="1"/>
</dbReference>
<evidence type="ECO:0000259" key="12">
    <source>
        <dbReference type="Pfam" id="PF00133"/>
    </source>
</evidence>
<dbReference type="FunFam" id="3.40.50.620:FF:000105">
    <property type="entry name" value="Isoleucine--tRNA ligase cytoplasmic"/>
    <property type="match status" value="1"/>
</dbReference>
<keyword evidence="6 10" id="KW-0648">Protein biosynthesis</keyword>
<feature type="compositionally biased region" description="Polar residues" evidence="11">
    <location>
        <begin position="281"/>
        <end position="295"/>
    </location>
</feature>
<dbReference type="PANTHER" id="PTHR42780:SF1">
    <property type="entry name" value="ISOLEUCINE--TRNA LIGASE, CYTOPLASMIC"/>
    <property type="match status" value="1"/>
</dbReference>